<dbReference type="InterPro" id="IPR043502">
    <property type="entry name" value="DNA/RNA_pol_sf"/>
</dbReference>
<dbReference type="CDD" id="cd03468">
    <property type="entry name" value="PolY_like"/>
    <property type="match status" value="1"/>
</dbReference>
<evidence type="ECO:0000256" key="2">
    <source>
        <dbReference type="ARBA" id="ARBA00022763"/>
    </source>
</evidence>
<dbReference type="Proteomes" id="UP000838160">
    <property type="component" value="Unassembled WGS sequence"/>
</dbReference>
<dbReference type="RefSeq" id="WP_237484787.1">
    <property type="nucleotide sequence ID" value="NZ_CAKLCM010000002.1"/>
</dbReference>
<evidence type="ECO:0000313" key="5">
    <source>
        <dbReference type="Proteomes" id="UP000838160"/>
    </source>
</evidence>
<keyword evidence="5" id="KW-1185">Reference proteome</keyword>
<dbReference type="PANTHER" id="PTHR35369">
    <property type="entry name" value="BLR3025 PROTEIN-RELATED"/>
    <property type="match status" value="1"/>
</dbReference>
<dbReference type="SUPFAM" id="SSF56672">
    <property type="entry name" value="DNA/RNA polymerases"/>
    <property type="match status" value="1"/>
</dbReference>
<feature type="domain" description="UmuC" evidence="3">
    <location>
        <begin position="24"/>
        <end position="148"/>
    </location>
</feature>
<protein>
    <submittedName>
        <fullName evidence="4">Protein ImuB</fullName>
    </submittedName>
</protein>
<dbReference type="Pfam" id="PF00817">
    <property type="entry name" value="IMS"/>
    <property type="match status" value="1"/>
</dbReference>
<keyword evidence="2" id="KW-0227">DNA damage</keyword>
<dbReference type="InterPro" id="IPR050356">
    <property type="entry name" value="SulA_CellDiv_inhibitor"/>
</dbReference>
<proteinExistence type="inferred from homology"/>
<evidence type="ECO:0000256" key="1">
    <source>
        <dbReference type="ARBA" id="ARBA00010945"/>
    </source>
</evidence>
<name>A0ABM8ZIZ1_9VIBR</name>
<dbReference type="PANTHER" id="PTHR35369:SF2">
    <property type="entry name" value="BLR3025 PROTEIN"/>
    <property type="match status" value="1"/>
</dbReference>
<reference evidence="4" key="1">
    <citation type="submission" date="2021-12" db="EMBL/GenBank/DDBJ databases">
        <authorList>
            <person name="Rodrigo-Torres L."/>
            <person name="Arahal R. D."/>
            <person name="Lucena T."/>
        </authorList>
    </citation>
    <scope>NUCLEOTIDE SEQUENCE</scope>
    <source>
        <strain evidence="4">CECT 8226</strain>
    </source>
</reference>
<accession>A0ABM8ZIZ1</accession>
<evidence type="ECO:0000259" key="3">
    <source>
        <dbReference type="Pfam" id="PF00817"/>
    </source>
</evidence>
<evidence type="ECO:0000313" key="4">
    <source>
        <dbReference type="EMBL" id="CAH0526518.1"/>
    </source>
</evidence>
<dbReference type="EMBL" id="CAKLCM010000002">
    <property type="protein sequence ID" value="CAH0526518.1"/>
    <property type="molecule type" value="Genomic_DNA"/>
</dbReference>
<gene>
    <name evidence="4" type="primary">imuB</name>
    <name evidence="4" type="ORF">VHP8226_01872</name>
</gene>
<dbReference type="Gene3D" id="3.30.70.270">
    <property type="match status" value="1"/>
</dbReference>
<dbReference type="Gene3D" id="3.40.1170.60">
    <property type="match status" value="1"/>
</dbReference>
<sequence length="469" mass="53528">MALWLYLHFPTLQLDTVFHDDKECAIAIVDGRQHQVVQANATAVAQGVQLGMGLGSAAALCQDLQLHPYDAQSELTRLTDLAQWLYVITSDICLCPSNGLLIKATNMLSLYGGVESYWQAMQQHLQAMKVHFNYSTGLSPLCAMMMAKQARNWIEDDPIALKQAMKRYPLSCSELPNKQVEKLQRVGLQTIEDLLAIPLPDIAKRFDIDLVNYVGRLIGQFKHPVDFYHPPERFRQYLELLFDIENIDWLQKPLARLFAQLETFLKLRDKVAFELLLTLHQRDHTDTSVHFYSAQGDYLANQWQELSKLTLESIKLEAPVNGLTLAIVRADQLTVNEHDLFSGEKGALTGLELISKLQAKLGSQAVTSLQLTEDPRPEYATLPLAPDKIHPMKASDHLHKKLRPSLLYTQPMPLQQPVDLVLGPERIVSGWWDDHPIKRDYYIARSPQGQWLWIFRTDDKQWFVHGQFS</sequence>
<dbReference type="InterPro" id="IPR001126">
    <property type="entry name" value="UmuC"/>
</dbReference>
<comment type="similarity">
    <text evidence="1">Belongs to the DNA polymerase type-Y family.</text>
</comment>
<dbReference type="InterPro" id="IPR043128">
    <property type="entry name" value="Rev_trsase/Diguanyl_cyclase"/>
</dbReference>
<comment type="caution">
    <text evidence="4">The sequence shown here is derived from an EMBL/GenBank/DDBJ whole genome shotgun (WGS) entry which is preliminary data.</text>
</comment>
<organism evidence="4 5">
    <name type="scientific">Vibrio hippocampi</name>
    <dbReference type="NCBI Taxonomy" id="654686"/>
    <lineage>
        <taxon>Bacteria</taxon>
        <taxon>Pseudomonadati</taxon>
        <taxon>Pseudomonadota</taxon>
        <taxon>Gammaproteobacteria</taxon>
        <taxon>Vibrionales</taxon>
        <taxon>Vibrionaceae</taxon>
        <taxon>Vibrio</taxon>
    </lineage>
</organism>